<dbReference type="EMBL" id="JACJKS010000002">
    <property type="protein sequence ID" value="MBM6947452.1"/>
    <property type="molecule type" value="Genomic_DNA"/>
</dbReference>
<proteinExistence type="predicted"/>
<evidence type="ECO:0000313" key="3">
    <source>
        <dbReference type="Proteomes" id="UP000705508"/>
    </source>
</evidence>
<comment type="caution">
    <text evidence="2">The sequence shown here is derived from an EMBL/GenBank/DDBJ whole genome shotgun (WGS) entry which is preliminary data.</text>
</comment>
<gene>
    <name evidence="2" type="ORF">H6A20_02075</name>
</gene>
<keyword evidence="1" id="KW-0472">Membrane</keyword>
<dbReference type="AlphaFoldDB" id="A0A939BEU3"/>
<evidence type="ECO:0000256" key="1">
    <source>
        <dbReference type="SAM" id="Phobius"/>
    </source>
</evidence>
<keyword evidence="1" id="KW-1133">Transmembrane helix</keyword>
<reference evidence="2" key="2">
    <citation type="journal article" date="2021" name="Sci. Rep.">
        <title>The distribution of antibiotic resistance genes in chicken gut microbiota commensals.</title>
        <authorList>
            <person name="Juricova H."/>
            <person name="Matiasovicova J."/>
            <person name="Kubasova T."/>
            <person name="Cejkova D."/>
            <person name="Rychlik I."/>
        </authorList>
    </citation>
    <scope>NUCLEOTIDE SEQUENCE</scope>
    <source>
        <strain evidence="2">An582</strain>
    </source>
</reference>
<reference evidence="2" key="1">
    <citation type="submission" date="2020-08" db="EMBL/GenBank/DDBJ databases">
        <authorList>
            <person name="Cejkova D."/>
            <person name="Kubasova T."/>
            <person name="Jahodarova E."/>
            <person name="Rychlik I."/>
        </authorList>
    </citation>
    <scope>NUCLEOTIDE SEQUENCE</scope>
    <source>
        <strain evidence="2">An582</strain>
    </source>
</reference>
<keyword evidence="1" id="KW-0812">Transmembrane</keyword>
<feature type="transmembrane region" description="Helical" evidence="1">
    <location>
        <begin position="106"/>
        <end position="127"/>
    </location>
</feature>
<protein>
    <submittedName>
        <fullName evidence="2">DUF2752 domain-containing protein</fullName>
    </submittedName>
</protein>
<feature type="transmembrane region" description="Helical" evidence="1">
    <location>
        <begin position="77"/>
        <end position="94"/>
    </location>
</feature>
<name>A0A939BEU3_9CLOT</name>
<dbReference type="InterPro" id="IPR021215">
    <property type="entry name" value="DUF2752"/>
</dbReference>
<dbReference type="Pfam" id="PF10825">
    <property type="entry name" value="DUF2752"/>
    <property type="match status" value="1"/>
</dbReference>
<feature type="transmembrane region" description="Helical" evidence="1">
    <location>
        <begin position="21"/>
        <end position="40"/>
    </location>
</feature>
<evidence type="ECO:0000313" key="2">
    <source>
        <dbReference type="EMBL" id="MBM6947452.1"/>
    </source>
</evidence>
<dbReference type="RefSeq" id="WP_204905502.1">
    <property type="nucleotide sequence ID" value="NZ_JACJKS010000002.1"/>
</dbReference>
<sequence length="148" mass="16674">MKERIRAAASLLGSDIRNVKWAVISIIACFLFLYLVFGSICPLVCLTGYPCPACGLTRAGLCLLTFRFGQAWEMQPFIYPAALWLLAAAWIRYGSGRRRLPGWLKAAGGAVILGMAVFYAARMWMYFPDRAPYVYHPDNLIRMIVIRC</sequence>
<accession>A0A939BEU3</accession>
<dbReference type="Proteomes" id="UP000705508">
    <property type="component" value="Unassembled WGS sequence"/>
</dbReference>
<organism evidence="2 3">
    <name type="scientific">Mordavella massiliensis</name>
    <dbReference type="NCBI Taxonomy" id="1871024"/>
    <lineage>
        <taxon>Bacteria</taxon>
        <taxon>Bacillati</taxon>
        <taxon>Bacillota</taxon>
        <taxon>Clostridia</taxon>
        <taxon>Eubacteriales</taxon>
        <taxon>Clostridiaceae</taxon>
        <taxon>Mordavella</taxon>
    </lineage>
</organism>